<dbReference type="AlphaFoldDB" id="A0A4V2ES27"/>
<comment type="caution">
    <text evidence="1">The sequence shown here is derived from an EMBL/GenBank/DDBJ whole genome shotgun (WGS) entry which is preliminary data.</text>
</comment>
<sequence>MRQRRIWGWIDTRGPADGRDQDRAVYLEAWERGAQRVGDVDAEDRHILRSID</sequence>
<keyword evidence="2" id="KW-1185">Reference proteome</keyword>
<gene>
    <name evidence="1" type="ORF">EV193_108257</name>
</gene>
<protein>
    <submittedName>
        <fullName evidence="1">Uncharacterized protein</fullName>
    </submittedName>
</protein>
<dbReference type="EMBL" id="SGWQ01000008">
    <property type="protein sequence ID" value="RZS34907.1"/>
    <property type="molecule type" value="Genomic_DNA"/>
</dbReference>
<dbReference type="Proteomes" id="UP000294257">
    <property type="component" value="Unassembled WGS sequence"/>
</dbReference>
<name>A0A4V2ES27_9PSEU</name>
<reference evidence="1 2" key="1">
    <citation type="submission" date="2019-02" db="EMBL/GenBank/DDBJ databases">
        <title>Genomic Encyclopedia of Type Strains, Phase IV (KMG-IV): sequencing the most valuable type-strain genomes for metagenomic binning, comparative biology and taxonomic classification.</title>
        <authorList>
            <person name="Goeker M."/>
        </authorList>
    </citation>
    <scope>NUCLEOTIDE SEQUENCE [LARGE SCALE GENOMIC DNA]</scope>
    <source>
        <strain evidence="1 2">DSM 101727</strain>
    </source>
</reference>
<evidence type="ECO:0000313" key="1">
    <source>
        <dbReference type="EMBL" id="RZS34907.1"/>
    </source>
</evidence>
<dbReference type="RefSeq" id="WP_165401472.1">
    <property type="nucleotide sequence ID" value="NZ_SGWQ01000008.1"/>
</dbReference>
<evidence type="ECO:0000313" key="2">
    <source>
        <dbReference type="Proteomes" id="UP000294257"/>
    </source>
</evidence>
<accession>A0A4V2ES27</accession>
<organism evidence="1 2">
    <name type="scientific">Herbihabitans rhizosphaerae</name>
    <dbReference type="NCBI Taxonomy" id="1872711"/>
    <lineage>
        <taxon>Bacteria</taxon>
        <taxon>Bacillati</taxon>
        <taxon>Actinomycetota</taxon>
        <taxon>Actinomycetes</taxon>
        <taxon>Pseudonocardiales</taxon>
        <taxon>Pseudonocardiaceae</taxon>
        <taxon>Herbihabitans</taxon>
    </lineage>
</organism>
<proteinExistence type="predicted"/>